<dbReference type="PANTHER" id="PTHR21343:SF1">
    <property type="entry name" value="COBYRIC ACID SYNTHASE"/>
    <property type="match status" value="1"/>
</dbReference>
<dbReference type="InterPro" id="IPR033949">
    <property type="entry name" value="CobQ_GATase1"/>
</dbReference>
<gene>
    <name evidence="4" type="primary">cobQ</name>
    <name evidence="7" type="ORF">H8S17_08385</name>
</gene>
<proteinExistence type="inferred from homology"/>
<feature type="active site" evidence="4">
    <location>
        <position position="429"/>
    </location>
</feature>
<dbReference type="RefSeq" id="WP_186866954.1">
    <property type="nucleotide sequence ID" value="NZ_JACOPH010000005.1"/>
</dbReference>
<evidence type="ECO:0000313" key="7">
    <source>
        <dbReference type="EMBL" id="MBC5714224.1"/>
    </source>
</evidence>
<keyword evidence="2 4" id="KW-0169">Cobalamin biosynthesis</keyword>
<dbReference type="CDD" id="cd05389">
    <property type="entry name" value="CobQ_N"/>
    <property type="match status" value="1"/>
</dbReference>
<dbReference type="GO" id="GO:0009236">
    <property type="term" value="P:cobalamin biosynthetic process"/>
    <property type="evidence" value="ECO:0007669"/>
    <property type="project" value="UniProtKB-UniRule"/>
</dbReference>
<dbReference type="InterPro" id="IPR011698">
    <property type="entry name" value="GATase_3"/>
</dbReference>
<reference evidence="7" key="1">
    <citation type="submission" date="2020-08" db="EMBL/GenBank/DDBJ databases">
        <title>Genome public.</title>
        <authorList>
            <person name="Liu C."/>
            <person name="Sun Q."/>
        </authorList>
    </citation>
    <scope>NUCLEOTIDE SEQUENCE</scope>
    <source>
        <strain evidence="7">BX1005</strain>
    </source>
</reference>
<sequence>MAKVIMVQGTMSNAGKSLIAAGLCRIFKQDGCRTAPFKSQNMALNSFITTEGLEMGRAQVMQAEAAGIAPMVCMNPILLKPTNHTGSQVIVNGEVLGNMSAREYFAYKKQLIPDIKRAFRKLEEYADIIVIEGAGSPAEINLKENDIVNMGLAEMVDAPVLLVGDIDRGGVFAQLLGTLMLLEDSERERVKGLIINKFRGDKSILDPGVKMLYEKGNVPVVGVVPYMELALEDEDSLTERFDQKEEGLIDIAVIHYPRISNFTDFNVFEQMPEVTVRYVTSISELHHPDMIFLPGSKNTMGDLKWMRQNGLEAVIKRMAEDIPVFGICGGYQMSGYEISDPYQVEEGGKIRGMELLPVVTVLQSEKKRCQTKGKIGMLKGCFHELFECEYQGYEIHMGQTSYMLNNSVQNVCENVISENGKNVYGSYVHGLFDHGNIAYRIVKILAEKKGIRIKDGVFEDYQVFKEKQYDKLADTLRRYLDMEEIYGMLREAHLE</sequence>
<dbReference type="Pfam" id="PF01656">
    <property type="entry name" value="CbiA"/>
    <property type="match status" value="1"/>
</dbReference>
<dbReference type="SUPFAM" id="SSF52540">
    <property type="entry name" value="P-loop containing nucleoside triphosphate hydrolases"/>
    <property type="match status" value="1"/>
</dbReference>
<feature type="active site" description="Nucleophile" evidence="4">
    <location>
        <position position="328"/>
    </location>
</feature>
<dbReference type="PANTHER" id="PTHR21343">
    <property type="entry name" value="DETHIOBIOTIN SYNTHETASE"/>
    <property type="match status" value="1"/>
</dbReference>
<feature type="domain" description="CobB/CobQ-like glutamine amidotransferase" evidence="6">
    <location>
        <begin position="250"/>
        <end position="436"/>
    </location>
</feature>
<accession>A0A923LNM6</accession>
<dbReference type="NCBIfam" id="NF001989">
    <property type="entry name" value="PRK00784.1"/>
    <property type="match status" value="1"/>
</dbReference>
<dbReference type="InterPro" id="IPR002586">
    <property type="entry name" value="CobQ/CobB/MinD/ParA_Nub-bd_dom"/>
</dbReference>
<dbReference type="Gene3D" id="3.40.50.880">
    <property type="match status" value="1"/>
</dbReference>
<dbReference type="HAMAP" id="MF_00028">
    <property type="entry name" value="CobQ"/>
    <property type="match status" value="1"/>
</dbReference>
<organism evidence="7 8">
    <name type="scientific">Roseburia zhanii</name>
    <dbReference type="NCBI Taxonomy" id="2763064"/>
    <lineage>
        <taxon>Bacteria</taxon>
        <taxon>Bacillati</taxon>
        <taxon>Bacillota</taxon>
        <taxon>Clostridia</taxon>
        <taxon>Lachnospirales</taxon>
        <taxon>Lachnospiraceae</taxon>
        <taxon>Roseburia</taxon>
    </lineage>
</organism>
<keyword evidence="8" id="KW-1185">Reference proteome</keyword>
<comment type="caution">
    <text evidence="7">The sequence shown here is derived from an EMBL/GenBank/DDBJ whole genome shotgun (WGS) entry which is preliminary data.</text>
</comment>
<evidence type="ECO:0000256" key="3">
    <source>
        <dbReference type="ARBA" id="ARBA00022962"/>
    </source>
</evidence>
<dbReference type="AlphaFoldDB" id="A0A923LNM6"/>
<protein>
    <recommendedName>
        <fullName evidence="4">Cobyric acid synthase</fullName>
    </recommendedName>
</protein>
<comment type="similarity">
    <text evidence="4">Belongs to the CobB/CobQ family. CobQ subfamily.</text>
</comment>
<evidence type="ECO:0000313" key="8">
    <source>
        <dbReference type="Proteomes" id="UP000606720"/>
    </source>
</evidence>
<comment type="function">
    <text evidence="4">Catalyzes amidations at positions B, D, E, and G on adenosylcobyrinic A,C-diamide. NH(2) groups are provided by glutamine, and one molecule of ATP is hydrogenolyzed for each amidation.</text>
</comment>
<dbReference type="InterPro" id="IPR029062">
    <property type="entry name" value="Class_I_gatase-like"/>
</dbReference>
<dbReference type="Pfam" id="PF07685">
    <property type="entry name" value="GATase_3"/>
    <property type="match status" value="1"/>
</dbReference>
<evidence type="ECO:0000259" key="6">
    <source>
        <dbReference type="Pfam" id="PF07685"/>
    </source>
</evidence>
<dbReference type="SUPFAM" id="SSF52317">
    <property type="entry name" value="Class I glutamine amidotransferase-like"/>
    <property type="match status" value="1"/>
</dbReference>
<evidence type="ECO:0000256" key="4">
    <source>
        <dbReference type="HAMAP-Rule" id="MF_00028"/>
    </source>
</evidence>
<dbReference type="GO" id="GO:0003824">
    <property type="term" value="F:catalytic activity"/>
    <property type="evidence" value="ECO:0007669"/>
    <property type="project" value="InterPro"/>
</dbReference>
<dbReference type="Gene3D" id="3.40.50.300">
    <property type="entry name" value="P-loop containing nucleotide triphosphate hydrolases"/>
    <property type="match status" value="1"/>
</dbReference>
<dbReference type="GO" id="GO:0015420">
    <property type="term" value="F:ABC-type vitamin B12 transporter activity"/>
    <property type="evidence" value="ECO:0007669"/>
    <property type="project" value="UniProtKB-UniRule"/>
</dbReference>
<evidence type="ECO:0000259" key="5">
    <source>
        <dbReference type="Pfam" id="PF01656"/>
    </source>
</evidence>
<evidence type="ECO:0000256" key="2">
    <source>
        <dbReference type="ARBA" id="ARBA00022573"/>
    </source>
</evidence>
<name>A0A923LNM6_9FIRM</name>
<dbReference type="Proteomes" id="UP000606720">
    <property type="component" value="Unassembled WGS sequence"/>
</dbReference>
<dbReference type="InterPro" id="IPR027417">
    <property type="entry name" value="P-loop_NTPase"/>
</dbReference>
<evidence type="ECO:0000256" key="1">
    <source>
        <dbReference type="ARBA" id="ARBA00004953"/>
    </source>
</evidence>
<keyword evidence="3 4" id="KW-0315">Glutamine amidotransferase</keyword>
<feature type="domain" description="CobQ/CobB/MinD/ParA nucleotide binding" evidence="5">
    <location>
        <begin position="5"/>
        <end position="228"/>
    </location>
</feature>
<dbReference type="NCBIfam" id="TIGR00313">
    <property type="entry name" value="cobQ"/>
    <property type="match status" value="1"/>
</dbReference>
<dbReference type="PROSITE" id="PS51274">
    <property type="entry name" value="GATASE_COBBQ"/>
    <property type="match status" value="1"/>
</dbReference>
<dbReference type="InterPro" id="IPR004459">
    <property type="entry name" value="CobQ_synth"/>
</dbReference>
<dbReference type="InterPro" id="IPR047045">
    <property type="entry name" value="CobQ_N"/>
</dbReference>
<comment type="pathway">
    <text evidence="1 4">Cofactor biosynthesis; adenosylcobalamin biosynthesis.</text>
</comment>
<dbReference type="CDD" id="cd01750">
    <property type="entry name" value="GATase1_CobQ"/>
    <property type="match status" value="1"/>
</dbReference>
<dbReference type="EMBL" id="JACOPH010000005">
    <property type="protein sequence ID" value="MBC5714224.1"/>
    <property type="molecule type" value="Genomic_DNA"/>
</dbReference>